<feature type="region of interest" description="Disordered" evidence="1">
    <location>
        <begin position="1"/>
        <end position="110"/>
    </location>
</feature>
<dbReference type="InterPro" id="IPR010433">
    <property type="entry name" value="EIF-4B_pln"/>
</dbReference>
<dbReference type="Gramene" id="PSS24723">
    <property type="protein sequence ID" value="PSS24723"/>
    <property type="gene ID" value="CEY00_Acc09640"/>
</dbReference>
<dbReference type="InParanoid" id="A0A2R6RB01"/>
<name>A0A2R6RB01_ACTCC</name>
<keyword evidence="2" id="KW-0396">Initiation factor</keyword>
<feature type="region of interest" description="Disordered" evidence="1">
    <location>
        <begin position="500"/>
        <end position="577"/>
    </location>
</feature>
<evidence type="ECO:0000313" key="3">
    <source>
        <dbReference type="Proteomes" id="UP000241394"/>
    </source>
</evidence>
<comment type="caution">
    <text evidence="2">The sequence shown here is derived from an EMBL/GenBank/DDBJ whole genome shotgun (WGS) entry which is preliminary data.</text>
</comment>
<feature type="compositionally biased region" description="Basic and acidic residues" evidence="1">
    <location>
        <begin position="523"/>
        <end position="563"/>
    </location>
</feature>
<feature type="region of interest" description="Disordered" evidence="1">
    <location>
        <begin position="124"/>
        <end position="170"/>
    </location>
</feature>
<dbReference type="OMA" id="TPRHQIN"/>
<protein>
    <submittedName>
        <fullName evidence="2">Eukaryotic translation initiation factor 4B like</fullName>
    </submittedName>
</protein>
<dbReference type="PANTHER" id="PTHR32091">
    <property type="entry name" value="EUKARYOTIC TRANSLATION INITIATION FACTOR 4B"/>
    <property type="match status" value="1"/>
</dbReference>
<evidence type="ECO:0000313" key="2">
    <source>
        <dbReference type="EMBL" id="PSS24723.1"/>
    </source>
</evidence>
<keyword evidence="2" id="KW-0648">Protein biosynthesis</keyword>
<feature type="compositionally biased region" description="Polar residues" evidence="1">
    <location>
        <begin position="441"/>
        <end position="451"/>
    </location>
</feature>
<dbReference type="PANTHER" id="PTHR32091:SF4">
    <property type="entry name" value="OS07G0546100 PROTEIN"/>
    <property type="match status" value="1"/>
</dbReference>
<feature type="region of interest" description="Disordered" evidence="1">
    <location>
        <begin position="320"/>
        <end position="457"/>
    </location>
</feature>
<dbReference type="GO" id="GO:0003743">
    <property type="term" value="F:translation initiation factor activity"/>
    <property type="evidence" value="ECO:0007669"/>
    <property type="project" value="UniProtKB-KW"/>
</dbReference>
<feature type="compositionally biased region" description="Low complexity" evidence="1">
    <location>
        <begin position="134"/>
        <end position="151"/>
    </location>
</feature>
<gene>
    <name evidence="2" type="ORF">CEY00_Acc09640</name>
</gene>
<dbReference type="Proteomes" id="UP000241394">
    <property type="component" value="Chromosome LG8"/>
</dbReference>
<dbReference type="EMBL" id="NKQK01000008">
    <property type="protein sequence ID" value="PSS24723.1"/>
    <property type="molecule type" value="Genomic_DNA"/>
</dbReference>
<proteinExistence type="predicted"/>
<feature type="region of interest" description="Disordered" evidence="1">
    <location>
        <begin position="612"/>
        <end position="652"/>
    </location>
</feature>
<dbReference type="OrthoDB" id="48651at2759"/>
<reference evidence="3" key="2">
    <citation type="journal article" date="2018" name="BMC Genomics">
        <title>A manually annotated Actinidia chinensis var. chinensis (kiwifruit) genome highlights the challenges associated with draft genomes and gene prediction in plants.</title>
        <authorList>
            <person name="Pilkington S.M."/>
            <person name="Crowhurst R."/>
            <person name="Hilario E."/>
            <person name="Nardozza S."/>
            <person name="Fraser L."/>
            <person name="Peng Y."/>
            <person name="Gunaseelan K."/>
            <person name="Simpson R."/>
            <person name="Tahir J."/>
            <person name="Deroles S.C."/>
            <person name="Templeton K."/>
            <person name="Luo Z."/>
            <person name="Davy M."/>
            <person name="Cheng C."/>
            <person name="McNeilage M."/>
            <person name="Scaglione D."/>
            <person name="Liu Y."/>
            <person name="Zhang Q."/>
            <person name="Datson P."/>
            <person name="De Silva N."/>
            <person name="Gardiner S.E."/>
            <person name="Bassett H."/>
            <person name="Chagne D."/>
            <person name="McCallum J."/>
            <person name="Dzierzon H."/>
            <person name="Deng C."/>
            <person name="Wang Y.Y."/>
            <person name="Barron L."/>
            <person name="Manako K."/>
            <person name="Bowen J."/>
            <person name="Foster T.M."/>
            <person name="Erridge Z.A."/>
            <person name="Tiffin H."/>
            <person name="Waite C.N."/>
            <person name="Davies K.M."/>
            <person name="Grierson E.P."/>
            <person name="Laing W.A."/>
            <person name="Kirk R."/>
            <person name="Chen X."/>
            <person name="Wood M."/>
            <person name="Montefiori M."/>
            <person name="Brummell D.A."/>
            <person name="Schwinn K.E."/>
            <person name="Catanach A."/>
            <person name="Fullerton C."/>
            <person name="Li D."/>
            <person name="Meiyalaghan S."/>
            <person name="Nieuwenhuizen N."/>
            <person name="Read N."/>
            <person name="Prakash R."/>
            <person name="Hunter D."/>
            <person name="Zhang H."/>
            <person name="McKenzie M."/>
            <person name="Knabel M."/>
            <person name="Harris A."/>
            <person name="Allan A.C."/>
            <person name="Gleave A."/>
            <person name="Chen A."/>
            <person name="Janssen B.J."/>
            <person name="Plunkett B."/>
            <person name="Ampomah-Dwamena C."/>
            <person name="Voogd C."/>
            <person name="Leif D."/>
            <person name="Lafferty D."/>
            <person name="Souleyre E.J.F."/>
            <person name="Varkonyi-Gasic E."/>
            <person name="Gambi F."/>
            <person name="Hanley J."/>
            <person name="Yao J.L."/>
            <person name="Cheung J."/>
            <person name="David K.M."/>
            <person name="Warren B."/>
            <person name="Marsh K."/>
            <person name="Snowden K.C."/>
            <person name="Lin-Wang K."/>
            <person name="Brian L."/>
            <person name="Martinez-Sanchez M."/>
            <person name="Wang M."/>
            <person name="Ileperuma N."/>
            <person name="Macnee N."/>
            <person name="Campin R."/>
            <person name="McAtee P."/>
            <person name="Drummond R.S.M."/>
            <person name="Espley R.V."/>
            <person name="Ireland H.S."/>
            <person name="Wu R."/>
            <person name="Atkinson R.G."/>
            <person name="Karunairetnam S."/>
            <person name="Bulley S."/>
            <person name="Chunkath S."/>
            <person name="Hanley Z."/>
            <person name="Storey R."/>
            <person name="Thrimawithana A.H."/>
            <person name="Thomson S."/>
            <person name="David C."/>
            <person name="Testolin R."/>
            <person name="Huang H."/>
            <person name="Hellens R.P."/>
            <person name="Schaffer R.J."/>
        </authorList>
    </citation>
    <scope>NUCLEOTIDE SEQUENCE [LARGE SCALE GENOMIC DNA]</scope>
    <source>
        <strain evidence="3">cv. Red5</strain>
    </source>
</reference>
<reference evidence="2 3" key="1">
    <citation type="submission" date="2017-07" db="EMBL/GenBank/DDBJ databases">
        <title>An improved, manually edited Actinidia chinensis var. chinensis (kiwifruit) genome highlights the challenges associated with draft genomes and gene prediction in plants.</title>
        <authorList>
            <person name="Pilkington S."/>
            <person name="Crowhurst R."/>
            <person name="Hilario E."/>
            <person name="Nardozza S."/>
            <person name="Fraser L."/>
            <person name="Peng Y."/>
            <person name="Gunaseelan K."/>
            <person name="Simpson R."/>
            <person name="Tahir J."/>
            <person name="Deroles S."/>
            <person name="Templeton K."/>
            <person name="Luo Z."/>
            <person name="Davy M."/>
            <person name="Cheng C."/>
            <person name="Mcneilage M."/>
            <person name="Scaglione D."/>
            <person name="Liu Y."/>
            <person name="Zhang Q."/>
            <person name="Datson P."/>
            <person name="De Silva N."/>
            <person name="Gardiner S."/>
            <person name="Bassett H."/>
            <person name="Chagne D."/>
            <person name="Mccallum J."/>
            <person name="Dzierzon H."/>
            <person name="Deng C."/>
            <person name="Wang Y.-Y."/>
            <person name="Barron N."/>
            <person name="Manako K."/>
            <person name="Bowen J."/>
            <person name="Foster T."/>
            <person name="Erridge Z."/>
            <person name="Tiffin H."/>
            <person name="Waite C."/>
            <person name="Davies K."/>
            <person name="Grierson E."/>
            <person name="Laing W."/>
            <person name="Kirk R."/>
            <person name="Chen X."/>
            <person name="Wood M."/>
            <person name="Montefiori M."/>
            <person name="Brummell D."/>
            <person name="Schwinn K."/>
            <person name="Catanach A."/>
            <person name="Fullerton C."/>
            <person name="Li D."/>
            <person name="Meiyalaghan S."/>
            <person name="Nieuwenhuizen N."/>
            <person name="Read N."/>
            <person name="Prakash R."/>
            <person name="Hunter D."/>
            <person name="Zhang H."/>
            <person name="Mckenzie M."/>
            <person name="Knabel M."/>
            <person name="Harris A."/>
            <person name="Allan A."/>
            <person name="Chen A."/>
            <person name="Janssen B."/>
            <person name="Plunkett B."/>
            <person name="Dwamena C."/>
            <person name="Voogd C."/>
            <person name="Leif D."/>
            <person name="Lafferty D."/>
            <person name="Souleyre E."/>
            <person name="Varkonyi-Gasic E."/>
            <person name="Gambi F."/>
            <person name="Hanley J."/>
            <person name="Yao J.-L."/>
            <person name="Cheung J."/>
            <person name="David K."/>
            <person name="Warren B."/>
            <person name="Marsh K."/>
            <person name="Snowden K."/>
            <person name="Lin-Wang K."/>
            <person name="Brian L."/>
            <person name="Martinez-Sanchez M."/>
            <person name="Wang M."/>
            <person name="Ileperuma N."/>
            <person name="Macnee N."/>
            <person name="Campin R."/>
            <person name="Mcatee P."/>
            <person name="Drummond R."/>
            <person name="Espley R."/>
            <person name="Ireland H."/>
            <person name="Wu R."/>
            <person name="Atkinson R."/>
            <person name="Karunairetnam S."/>
            <person name="Bulley S."/>
            <person name="Chunkath S."/>
            <person name="Hanley Z."/>
            <person name="Storey R."/>
            <person name="Thrimawithana A."/>
            <person name="Thomson S."/>
            <person name="David C."/>
            <person name="Testolin R."/>
        </authorList>
    </citation>
    <scope>NUCLEOTIDE SEQUENCE [LARGE SCALE GENOMIC DNA]</scope>
    <source>
        <strain evidence="3">cv. Red5</strain>
        <tissue evidence="2">Young leaf</tissue>
    </source>
</reference>
<evidence type="ECO:0000256" key="1">
    <source>
        <dbReference type="SAM" id="MobiDB-lite"/>
    </source>
</evidence>
<sequence length="652" mass="72032">MSKKKVPGGSMTMTLKDFHGGSIPSDLRLPSAPGVTVRPLGRPVFDRQSSWGNPIGRSDHRIRPESAGAVRNFDDTTPFLSPNAHIGRNFDEDERTPLDGLSGPRRTVSDDSIRALLMRTQLKPDYSSTGRLPSQQVSSQGSQLSSSKVSSYAGRVTEAPHVGGNPQNFSRNSSYSVQFAEAANVVMNSPNFGRNSGQATNGTYPTAWEIKKETVSVTEPLPAAWSGPNAASKLAHASVLEKVSSGRWQSKQPIHHLPDLEVIIDTAIESEFRSKGDNVYSKSGYHIMDVVAGLEYHDAMLVQHADKTLTVDHGIQGGGRELPTFEHGRSPMFPETTESKTSSYINGVQPARNDSKFGGSELLSPVPSEQEECPKLKLIPRSKPLESLEPHSDYKQGYQRNSNHLENTTESHGKPNPTKSGLAGVDNGNRADERPKLNLKPRSQSLEQLKGNTERERNTLFGGARPRELVLKERGIDDVAVSNHDMVQPLHRVKQDVPKTETVPTHGTPACYNEKGDTIPLDKGIRKSNDRLDNRADAEKTDMQRRNWRSENRRNSRETEKYQHQYQPQERPPSLDTWRRPAEQLKPASPDASGQRFGKAASAVDLAQAFSSSLSDPKTVDCFPTQRGVPGRPQMPFSRLMDPTPRHQINGY</sequence>
<accession>A0A2R6RB01</accession>
<dbReference type="AlphaFoldDB" id="A0A2R6RB01"/>
<dbReference type="STRING" id="1590841.A0A2R6RB01"/>
<dbReference type="GO" id="GO:0003729">
    <property type="term" value="F:mRNA binding"/>
    <property type="evidence" value="ECO:0007669"/>
    <property type="project" value="TreeGrafter"/>
</dbReference>
<feature type="compositionally biased region" description="Basic and acidic residues" evidence="1">
    <location>
        <begin position="383"/>
        <end position="394"/>
    </location>
</feature>
<organism evidence="2 3">
    <name type="scientific">Actinidia chinensis var. chinensis</name>
    <name type="common">Chinese soft-hair kiwi</name>
    <dbReference type="NCBI Taxonomy" id="1590841"/>
    <lineage>
        <taxon>Eukaryota</taxon>
        <taxon>Viridiplantae</taxon>
        <taxon>Streptophyta</taxon>
        <taxon>Embryophyta</taxon>
        <taxon>Tracheophyta</taxon>
        <taxon>Spermatophyta</taxon>
        <taxon>Magnoliopsida</taxon>
        <taxon>eudicotyledons</taxon>
        <taxon>Gunneridae</taxon>
        <taxon>Pentapetalae</taxon>
        <taxon>asterids</taxon>
        <taxon>Ericales</taxon>
        <taxon>Actinidiaceae</taxon>
        <taxon>Actinidia</taxon>
    </lineage>
</organism>
<dbReference type="FunCoup" id="A0A2R6RB01">
    <property type="interactions" value="3707"/>
</dbReference>
<keyword evidence="3" id="KW-1185">Reference proteome</keyword>